<comment type="caution">
    <text evidence="10">The sequence shown here is derived from an EMBL/GenBank/DDBJ whole genome shotgun (WGS) entry which is preliminary data.</text>
</comment>
<comment type="similarity">
    <text evidence="2 8">Belongs to the 4-toluene sulfonate uptake permease (TSUP) (TC 2.A.102) family.</text>
</comment>
<evidence type="ECO:0000256" key="5">
    <source>
        <dbReference type="ARBA" id="ARBA00022692"/>
    </source>
</evidence>
<dbReference type="InterPro" id="IPR052017">
    <property type="entry name" value="TSUP"/>
</dbReference>
<dbReference type="EMBL" id="BAAAZE010000005">
    <property type="protein sequence ID" value="GAA4017523.1"/>
    <property type="molecule type" value="Genomic_DNA"/>
</dbReference>
<sequence length="255" mass="26605">MTVLATGLSLFAIATVAGAVNAVAGGGSFLTFPALLLAGLPGIAANATNNTAMWLGTAASAHGYREELRQTSAVNLRLIVSSGLGSIIGALLVLWTPEVAFNKAVPFLLLAATLLFILGPLLSRRHGPQPDVMILPRWALPAQFFLGIYGGYFGAGVGIATLALLGQIGFTRIHQMNGLKTLLTSCMNGIAVIPFAIAGAIVWHWALVMCGGAMIGGYLGARLARKTSPRVIRGIVIVVASGMTGYFFWKTYFSG</sequence>
<feature type="transmembrane region" description="Helical" evidence="8">
    <location>
        <begin position="76"/>
        <end position="95"/>
    </location>
</feature>
<feature type="transmembrane region" description="Helical" evidence="8">
    <location>
        <begin position="190"/>
        <end position="219"/>
    </location>
</feature>
<feature type="transmembrane region" description="Helical" evidence="8">
    <location>
        <begin position="107"/>
        <end position="123"/>
    </location>
</feature>
<dbReference type="PANTHER" id="PTHR30269:SF0">
    <property type="entry name" value="MEMBRANE TRANSPORTER PROTEIN YFCA-RELATED"/>
    <property type="match status" value="1"/>
</dbReference>
<reference evidence="11" key="1">
    <citation type="journal article" date="2019" name="Int. J. Syst. Evol. Microbiol.">
        <title>The Global Catalogue of Microorganisms (GCM) 10K type strain sequencing project: providing services to taxonomists for standard genome sequencing and annotation.</title>
        <authorList>
            <consortium name="The Broad Institute Genomics Platform"/>
            <consortium name="The Broad Institute Genome Sequencing Center for Infectious Disease"/>
            <person name="Wu L."/>
            <person name="Ma J."/>
        </authorList>
    </citation>
    <scope>NUCLEOTIDE SEQUENCE [LARGE SCALE GENOMIC DNA]</scope>
    <source>
        <strain evidence="11">JCM 16673</strain>
    </source>
</reference>
<evidence type="ECO:0000256" key="9">
    <source>
        <dbReference type="SAM" id="SignalP"/>
    </source>
</evidence>
<feature type="transmembrane region" description="Helical" evidence="8">
    <location>
        <begin position="144"/>
        <end position="170"/>
    </location>
</feature>
<feature type="transmembrane region" description="Helical" evidence="8">
    <location>
        <begin position="231"/>
        <end position="249"/>
    </location>
</feature>
<organism evidence="10 11">
    <name type="scientific">Actimicrobium antarcticum</name>
    <dbReference type="NCBI Taxonomy" id="1051899"/>
    <lineage>
        <taxon>Bacteria</taxon>
        <taxon>Pseudomonadati</taxon>
        <taxon>Pseudomonadota</taxon>
        <taxon>Betaproteobacteria</taxon>
        <taxon>Burkholderiales</taxon>
        <taxon>Oxalobacteraceae</taxon>
        <taxon>Actimicrobium</taxon>
    </lineage>
</organism>
<dbReference type="Pfam" id="PF01925">
    <property type="entry name" value="TauE"/>
    <property type="match status" value="1"/>
</dbReference>
<evidence type="ECO:0000256" key="1">
    <source>
        <dbReference type="ARBA" id="ARBA00004651"/>
    </source>
</evidence>
<keyword evidence="11" id="KW-1185">Reference proteome</keyword>
<proteinExistence type="inferred from homology"/>
<dbReference type="PANTHER" id="PTHR30269">
    <property type="entry name" value="TRANSMEMBRANE PROTEIN YFCA"/>
    <property type="match status" value="1"/>
</dbReference>
<evidence type="ECO:0000256" key="2">
    <source>
        <dbReference type="ARBA" id="ARBA00009142"/>
    </source>
</evidence>
<dbReference type="RefSeq" id="WP_344762281.1">
    <property type="nucleotide sequence ID" value="NZ_BAAAZE010000005.1"/>
</dbReference>
<name>A0ABP7SWZ3_9BURK</name>
<keyword evidence="7 8" id="KW-0472">Membrane</keyword>
<keyword evidence="6 8" id="KW-1133">Transmembrane helix</keyword>
<feature type="signal peptide" evidence="9">
    <location>
        <begin position="1"/>
        <end position="19"/>
    </location>
</feature>
<evidence type="ECO:0000256" key="6">
    <source>
        <dbReference type="ARBA" id="ARBA00022989"/>
    </source>
</evidence>
<evidence type="ECO:0000313" key="10">
    <source>
        <dbReference type="EMBL" id="GAA4017523.1"/>
    </source>
</evidence>
<keyword evidence="4 8" id="KW-1003">Cell membrane</keyword>
<dbReference type="InterPro" id="IPR002781">
    <property type="entry name" value="TM_pro_TauE-like"/>
</dbReference>
<keyword evidence="5 8" id="KW-0812">Transmembrane</keyword>
<protein>
    <recommendedName>
        <fullName evidence="8">Probable membrane transporter protein</fullName>
    </recommendedName>
</protein>
<evidence type="ECO:0000256" key="8">
    <source>
        <dbReference type="RuleBase" id="RU363041"/>
    </source>
</evidence>
<keyword evidence="3" id="KW-0813">Transport</keyword>
<comment type="subcellular location">
    <subcellularLocation>
        <location evidence="1 8">Cell membrane</location>
        <topology evidence="1 8">Multi-pass membrane protein</topology>
    </subcellularLocation>
</comment>
<evidence type="ECO:0000256" key="3">
    <source>
        <dbReference type="ARBA" id="ARBA00022448"/>
    </source>
</evidence>
<feature type="chain" id="PRO_5047283098" description="Probable membrane transporter protein" evidence="9">
    <location>
        <begin position="20"/>
        <end position="255"/>
    </location>
</feature>
<keyword evidence="9" id="KW-0732">Signal</keyword>
<accession>A0ABP7SWZ3</accession>
<evidence type="ECO:0000256" key="4">
    <source>
        <dbReference type="ARBA" id="ARBA00022475"/>
    </source>
</evidence>
<evidence type="ECO:0000313" key="11">
    <source>
        <dbReference type="Proteomes" id="UP001501353"/>
    </source>
</evidence>
<evidence type="ECO:0000256" key="7">
    <source>
        <dbReference type="ARBA" id="ARBA00023136"/>
    </source>
</evidence>
<dbReference type="Proteomes" id="UP001501353">
    <property type="component" value="Unassembled WGS sequence"/>
</dbReference>
<gene>
    <name evidence="10" type="ORF">GCM10022212_11440</name>
</gene>